<comment type="caution">
    <text evidence="1">The sequence shown here is derived from an EMBL/GenBank/DDBJ whole genome shotgun (WGS) entry which is preliminary data.</text>
</comment>
<organism evidence="1 2">
    <name type="scientific">Plakobranchus ocellatus</name>
    <dbReference type="NCBI Taxonomy" id="259542"/>
    <lineage>
        <taxon>Eukaryota</taxon>
        <taxon>Metazoa</taxon>
        <taxon>Spiralia</taxon>
        <taxon>Lophotrochozoa</taxon>
        <taxon>Mollusca</taxon>
        <taxon>Gastropoda</taxon>
        <taxon>Heterobranchia</taxon>
        <taxon>Euthyneura</taxon>
        <taxon>Panpulmonata</taxon>
        <taxon>Sacoglossa</taxon>
        <taxon>Placobranchoidea</taxon>
        <taxon>Plakobranchidae</taxon>
        <taxon>Plakobranchus</taxon>
    </lineage>
</organism>
<dbReference type="AlphaFoldDB" id="A0AAV4E4T3"/>
<sequence>MESVRFIAVHKSNNMFGNTLGSLVEHTKYSAKATFILSKRRSYPLCITASHYVSPSVKEKKGECHYVTMYNSSNCCRTNHEASVVTQIIRLTCRWVEHSNCDMSPSGQPLQVASLPMWVNA</sequence>
<protein>
    <submittedName>
        <fullName evidence="1">Uncharacterized protein</fullName>
    </submittedName>
</protein>
<dbReference type="EMBL" id="BLXT01008617">
    <property type="protein sequence ID" value="GFO50681.1"/>
    <property type="molecule type" value="Genomic_DNA"/>
</dbReference>
<reference evidence="1 2" key="1">
    <citation type="journal article" date="2021" name="Elife">
        <title>Chloroplast acquisition without the gene transfer in kleptoplastic sea slugs, Plakobranchus ocellatus.</title>
        <authorList>
            <person name="Maeda T."/>
            <person name="Takahashi S."/>
            <person name="Yoshida T."/>
            <person name="Shimamura S."/>
            <person name="Takaki Y."/>
            <person name="Nagai Y."/>
            <person name="Toyoda A."/>
            <person name="Suzuki Y."/>
            <person name="Arimoto A."/>
            <person name="Ishii H."/>
            <person name="Satoh N."/>
            <person name="Nishiyama T."/>
            <person name="Hasebe M."/>
            <person name="Maruyama T."/>
            <person name="Minagawa J."/>
            <person name="Obokata J."/>
            <person name="Shigenobu S."/>
        </authorList>
    </citation>
    <scope>NUCLEOTIDE SEQUENCE [LARGE SCALE GENOMIC DNA]</scope>
</reference>
<proteinExistence type="predicted"/>
<evidence type="ECO:0000313" key="1">
    <source>
        <dbReference type="EMBL" id="GFO50681.1"/>
    </source>
</evidence>
<gene>
    <name evidence="1" type="ORF">PoB_007718600</name>
</gene>
<accession>A0AAV4E4T3</accession>
<dbReference type="Proteomes" id="UP000735302">
    <property type="component" value="Unassembled WGS sequence"/>
</dbReference>
<evidence type="ECO:0000313" key="2">
    <source>
        <dbReference type="Proteomes" id="UP000735302"/>
    </source>
</evidence>
<name>A0AAV4E4T3_9GAST</name>
<keyword evidence="2" id="KW-1185">Reference proteome</keyword>